<evidence type="ECO:0000256" key="1">
    <source>
        <dbReference type="ARBA" id="ARBA00010523"/>
    </source>
</evidence>
<dbReference type="Pfam" id="PF10432">
    <property type="entry name" value="bact-PGI_C"/>
    <property type="match status" value="1"/>
</dbReference>
<dbReference type="InterPro" id="IPR019490">
    <property type="entry name" value="Glu6P/Mann6P_isomerase_C"/>
</dbReference>
<dbReference type="GO" id="GO:0005975">
    <property type="term" value="P:carbohydrate metabolic process"/>
    <property type="evidence" value="ECO:0007669"/>
    <property type="project" value="InterPro"/>
</dbReference>
<dbReference type="RefSeq" id="WP_179767509.1">
    <property type="nucleotide sequence ID" value="NZ_JACCFO010000001.1"/>
</dbReference>
<organism evidence="5 6">
    <name type="scientific">Streptomonospora nanhaiensis</name>
    <dbReference type="NCBI Taxonomy" id="1323731"/>
    <lineage>
        <taxon>Bacteria</taxon>
        <taxon>Bacillati</taxon>
        <taxon>Actinomycetota</taxon>
        <taxon>Actinomycetes</taxon>
        <taxon>Streptosporangiales</taxon>
        <taxon>Nocardiopsidaceae</taxon>
        <taxon>Streptomonospora</taxon>
    </lineage>
</organism>
<dbReference type="GO" id="GO:0004476">
    <property type="term" value="F:mannose-6-phosphate isomerase activity"/>
    <property type="evidence" value="ECO:0007669"/>
    <property type="project" value="UniProtKB-EC"/>
</dbReference>
<evidence type="ECO:0000259" key="4">
    <source>
        <dbReference type="Pfam" id="PF10432"/>
    </source>
</evidence>
<sequence length="386" mass="38468">MPLEFDESRLEDPRAGADALRGLASAAARVRSARTAAAEADLDVLALDGRPRAVVVLGAGAAAAVGDICAAALGPGCPVPVVPVRGYRLPGWVGGPDLVVAVAPSAPPAPGGPSDPAAGASTIGQISPSHAAVAACAAEAARRGCRFLAIGPAGGPLAAVAERSRAPSIALPQVGGPPESPLGPVVALLTAVSRVGVSGPPEGAYDALAERLERAAMAYGPSVETWDNPAKSAALDIAGSIPVISGGTPAAQAAADHWVSRLASVARYPAVRGGSPELLGDHISLVGGPFGGTGPRSIFDDPVEDGAVGLRLVLLRDPEEVPEAARDLALAADTAREQGVEVSEYTADEGGPLERTAGLIALTDYATVYVAVAYGTDPLAHTLVVR</sequence>
<feature type="region of interest" description="Disordered" evidence="3">
    <location>
        <begin position="104"/>
        <end position="123"/>
    </location>
</feature>
<gene>
    <name evidence="5" type="ORF">HNR12_002365</name>
</gene>
<protein>
    <submittedName>
        <fullName evidence="5">Glucose/mannose-6-phosphate isomerase</fullName>
        <ecNumber evidence="5">5.3.1.8</ecNumber>
        <ecNumber evidence="5">5.3.1.9</ecNumber>
    </submittedName>
</protein>
<proteinExistence type="inferred from homology"/>
<comment type="caution">
    <text evidence="5">The sequence shown here is derived from an EMBL/GenBank/DDBJ whole genome shotgun (WGS) entry which is preliminary data.</text>
</comment>
<accession>A0A853BKR1</accession>
<dbReference type="Gene3D" id="3.40.50.10490">
    <property type="entry name" value="Glucose-6-phosphate isomerase like protein, domain 1"/>
    <property type="match status" value="1"/>
</dbReference>
<reference evidence="5 6" key="1">
    <citation type="submission" date="2020-07" db="EMBL/GenBank/DDBJ databases">
        <title>Sequencing the genomes of 1000 actinobacteria strains.</title>
        <authorList>
            <person name="Klenk H.-P."/>
        </authorList>
    </citation>
    <scope>NUCLEOTIDE SEQUENCE [LARGE SCALE GENOMIC DNA]</scope>
    <source>
        <strain evidence="5 6">DSM 45927</strain>
    </source>
</reference>
<dbReference type="EC" id="5.3.1.9" evidence="5"/>
<dbReference type="GO" id="GO:0097367">
    <property type="term" value="F:carbohydrate derivative binding"/>
    <property type="evidence" value="ECO:0007669"/>
    <property type="project" value="InterPro"/>
</dbReference>
<dbReference type="InterPro" id="IPR046348">
    <property type="entry name" value="SIS_dom_sf"/>
</dbReference>
<dbReference type="SUPFAM" id="SSF53697">
    <property type="entry name" value="SIS domain"/>
    <property type="match status" value="1"/>
</dbReference>
<feature type="domain" description="Bifunctional glucose-6-phosphate/mannose-6-phosphate isomerase C-terminal" evidence="4">
    <location>
        <begin position="227"/>
        <end position="381"/>
    </location>
</feature>
<dbReference type="GO" id="GO:1901135">
    <property type="term" value="P:carbohydrate derivative metabolic process"/>
    <property type="evidence" value="ECO:0007669"/>
    <property type="project" value="InterPro"/>
</dbReference>
<dbReference type="EC" id="5.3.1.8" evidence="5"/>
<dbReference type="EMBL" id="JACCFO010000001">
    <property type="protein sequence ID" value="NYI96088.1"/>
    <property type="molecule type" value="Genomic_DNA"/>
</dbReference>
<dbReference type="AlphaFoldDB" id="A0A853BKR1"/>
<keyword evidence="2 5" id="KW-0413">Isomerase</keyword>
<dbReference type="GO" id="GO:0004347">
    <property type="term" value="F:glucose-6-phosphate isomerase activity"/>
    <property type="evidence" value="ECO:0007669"/>
    <property type="project" value="UniProtKB-EC"/>
</dbReference>
<comment type="similarity">
    <text evidence="1">Belongs to the PGI/PMI family.</text>
</comment>
<evidence type="ECO:0000256" key="3">
    <source>
        <dbReference type="SAM" id="MobiDB-lite"/>
    </source>
</evidence>
<evidence type="ECO:0000256" key="2">
    <source>
        <dbReference type="ARBA" id="ARBA00023235"/>
    </source>
</evidence>
<evidence type="ECO:0000313" key="5">
    <source>
        <dbReference type="EMBL" id="NYI96088.1"/>
    </source>
</evidence>
<name>A0A853BKR1_9ACTN</name>
<dbReference type="Proteomes" id="UP000575985">
    <property type="component" value="Unassembled WGS sequence"/>
</dbReference>
<keyword evidence="6" id="KW-1185">Reference proteome</keyword>
<evidence type="ECO:0000313" key="6">
    <source>
        <dbReference type="Proteomes" id="UP000575985"/>
    </source>
</evidence>